<name>A0AAW2TWX3_SESRA</name>
<dbReference type="EMBL" id="JACGWJ010000007">
    <property type="protein sequence ID" value="KAL0408998.1"/>
    <property type="molecule type" value="Genomic_DNA"/>
</dbReference>
<evidence type="ECO:0008006" key="2">
    <source>
        <dbReference type="Google" id="ProtNLM"/>
    </source>
</evidence>
<organism evidence="1">
    <name type="scientific">Sesamum radiatum</name>
    <name type="common">Black benniseed</name>
    <dbReference type="NCBI Taxonomy" id="300843"/>
    <lineage>
        <taxon>Eukaryota</taxon>
        <taxon>Viridiplantae</taxon>
        <taxon>Streptophyta</taxon>
        <taxon>Embryophyta</taxon>
        <taxon>Tracheophyta</taxon>
        <taxon>Spermatophyta</taxon>
        <taxon>Magnoliopsida</taxon>
        <taxon>eudicotyledons</taxon>
        <taxon>Gunneridae</taxon>
        <taxon>Pentapetalae</taxon>
        <taxon>asterids</taxon>
        <taxon>lamiids</taxon>
        <taxon>Lamiales</taxon>
        <taxon>Pedaliaceae</taxon>
        <taxon>Sesamum</taxon>
    </lineage>
</organism>
<reference evidence="1" key="1">
    <citation type="submission" date="2020-06" db="EMBL/GenBank/DDBJ databases">
        <authorList>
            <person name="Li T."/>
            <person name="Hu X."/>
            <person name="Zhang T."/>
            <person name="Song X."/>
            <person name="Zhang H."/>
            <person name="Dai N."/>
            <person name="Sheng W."/>
            <person name="Hou X."/>
            <person name="Wei L."/>
        </authorList>
    </citation>
    <scope>NUCLEOTIDE SEQUENCE</scope>
    <source>
        <strain evidence="1">G02</strain>
        <tissue evidence="1">Leaf</tissue>
    </source>
</reference>
<dbReference type="AlphaFoldDB" id="A0AAW2TWX3"/>
<protein>
    <recommendedName>
        <fullName evidence="2">Secreted protein</fullName>
    </recommendedName>
</protein>
<sequence length="155" mass="17316">MCMQCPILALSIALHQIDVPLFRALRREVSFCTPRVSPHKRCLCCTPLGHLITTGSLCTPLHSLRKCCSVEVCASLCTLFPNVARWKSVPLCTLFPNLCCSSRQCLKYTRIDLEQWKYGVCVPPQDSASDTPELIWNGGSMLPVFLKTVPQIHPN</sequence>
<gene>
    <name evidence="1" type="ORF">Sradi_1834200</name>
</gene>
<proteinExistence type="predicted"/>
<reference evidence="1" key="2">
    <citation type="journal article" date="2024" name="Plant">
        <title>Genomic evolution and insights into agronomic trait innovations of Sesamum species.</title>
        <authorList>
            <person name="Miao H."/>
            <person name="Wang L."/>
            <person name="Qu L."/>
            <person name="Liu H."/>
            <person name="Sun Y."/>
            <person name="Le M."/>
            <person name="Wang Q."/>
            <person name="Wei S."/>
            <person name="Zheng Y."/>
            <person name="Lin W."/>
            <person name="Duan Y."/>
            <person name="Cao H."/>
            <person name="Xiong S."/>
            <person name="Wang X."/>
            <person name="Wei L."/>
            <person name="Li C."/>
            <person name="Ma Q."/>
            <person name="Ju M."/>
            <person name="Zhao R."/>
            <person name="Li G."/>
            <person name="Mu C."/>
            <person name="Tian Q."/>
            <person name="Mei H."/>
            <person name="Zhang T."/>
            <person name="Gao T."/>
            <person name="Zhang H."/>
        </authorList>
    </citation>
    <scope>NUCLEOTIDE SEQUENCE</scope>
    <source>
        <strain evidence="1">G02</strain>
    </source>
</reference>
<evidence type="ECO:0000313" key="1">
    <source>
        <dbReference type="EMBL" id="KAL0408998.1"/>
    </source>
</evidence>
<comment type="caution">
    <text evidence="1">The sequence shown here is derived from an EMBL/GenBank/DDBJ whole genome shotgun (WGS) entry which is preliminary data.</text>
</comment>
<accession>A0AAW2TWX3</accession>